<evidence type="ECO:0000256" key="1">
    <source>
        <dbReference type="SAM" id="Phobius"/>
    </source>
</evidence>
<dbReference type="Proteomes" id="UP000035800">
    <property type="component" value="Chromosome I"/>
</dbReference>
<dbReference type="KEGG" id="lst:LSS_16556"/>
<dbReference type="EMBL" id="CP006694">
    <property type="protein sequence ID" value="EKT85658.1"/>
    <property type="molecule type" value="Genomic_DNA"/>
</dbReference>
<keyword evidence="1" id="KW-0472">Membrane</keyword>
<proteinExistence type="predicted"/>
<feature type="transmembrane region" description="Helical" evidence="1">
    <location>
        <begin position="60"/>
        <end position="78"/>
    </location>
</feature>
<keyword evidence="1" id="KW-1133">Transmembrane helix</keyword>
<protein>
    <submittedName>
        <fullName evidence="2">Uncharacterized protein</fullName>
    </submittedName>
</protein>
<keyword evidence="1" id="KW-0812">Transmembrane</keyword>
<dbReference type="PATRIC" id="fig|758847.3.peg.3451"/>
<dbReference type="AlphaFoldDB" id="K8XVT8"/>
<organism evidence="2 3">
    <name type="scientific">Leptospira santarosai serovar Shermani str. LT 821</name>
    <dbReference type="NCBI Taxonomy" id="758847"/>
    <lineage>
        <taxon>Bacteria</taxon>
        <taxon>Pseudomonadati</taxon>
        <taxon>Spirochaetota</taxon>
        <taxon>Spirochaetia</taxon>
        <taxon>Leptospirales</taxon>
        <taxon>Leptospiraceae</taxon>
        <taxon>Leptospira</taxon>
    </lineage>
</organism>
<name>K8XVT8_9LEPT</name>
<accession>K8XVT8</accession>
<dbReference type="STRING" id="758847.LSS_16556"/>
<reference evidence="2 3" key="2">
    <citation type="journal article" date="2014" name="Emerg. Microbes Infect.">
        <title>Potential impact on kidney infection: a whole-genome analysis of Leptospira santarosai serovar Shermani.</title>
        <authorList>
            <person name="Chou L.F."/>
            <person name="Chen T.W."/>
            <person name="Ko Y.C."/>
            <person name="Pan M.J."/>
            <person name="Tian Y.C."/>
            <person name="Chiu C.H."/>
            <person name="Tang P."/>
            <person name="Hung C.C."/>
            <person name="Yang C.W."/>
        </authorList>
    </citation>
    <scope>NUCLEOTIDE SEQUENCE</scope>
    <source>
        <strain evidence="2 3">LT 821</strain>
    </source>
</reference>
<evidence type="ECO:0000313" key="3">
    <source>
        <dbReference type="Proteomes" id="UP000035800"/>
    </source>
</evidence>
<evidence type="ECO:0000313" key="2">
    <source>
        <dbReference type="EMBL" id="EKT85658.1"/>
    </source>
</evidence>
<reference evidence="2 3" key="1">
    <citation type="journal article" date="2012" name="Gene">
        <title>Sequence of Leptospira santarosai serovar Shermani genome and prediction of virulence-associated genes.</title>
        <authorList>
            <person name="Chou L.F."/>
            <person name="Chen Y.T."/>
            <person name="Lu C.W."/>
            <person name="Ko Y.C."/>
            <person name="Tang C.Y."/>
            <person name="Pan M.J."/>
            <person name="Tian Y.C."/>
            <person name="Chiu C.H."/>
            <person name="Hung C.C."/>
            <person name="Yang C.W."/>
        </authorList>
    </citation>
    <scope>NUCLEOTIDE SEQUENCE [LARGE SCALE GENOMIC DNA]</scope>
    <source>
        <strain evidence="2">LT 821</strain>
    </source>
</reference>
<gene>
    <name evidence="2" type="ORF">LSS_16556</name>
</gene>
<sequence length="84" mass="10129">MFQKLKFQKKFSKINPYFPRMRKMKILIAILRNVDFLVILKADLGTKTYLKNNLSQFRNVFVIGSKIFQFYFVLRMCFLNGPIR</sequence>